<evidence type="ECO:0000313" key="3">
    <source>
        <dbReference type="EMBL" id="KAL3312362.1"/>
    </source>
</evidence>
<dbReference type="EMBL" id="JBJKFK010001728">
    <property type="protein sequence ID" value="KAL3312362.1"/>
    <property type="molecule type" value="Genomic_DNA"/>
</dbReference>
<dbReference type="AlphaFoldDB" id="A0ABD2PY68"/>
<keyword evidence="1" id="KW-1133">Transmembrane helix</keyword>
<name>A0ABD2PY68_9PLAT</name>
<organism evidence="3 4">
    <name type="scientific">Cichlidogyrus casuarinus</name>
    <dbReference type="NCBI Taxonomy" id="1844966"/>
    <lineage>
        <taxon>Eukaryota</taxon>
        <taxon>Metazoa</taxon>
        <taxon>Spiralia</taxon>
        <taxon>Lophotrochozoa</taxon>
        <taxon>Platyhelminthes</taxon>
        <taxon>Monogenea</taxon>
        <taxon>Monopisthocotylea</taxon>
        <taxon>Dactylogyridea</taxon>
        <taxon>Ancyrocephalidae</taxon>
        <taxon>Cichlidogyrus</taxon>
    </lineage>
</organism>
<evidence type="ECO:0000256" key="1">
    <source>
        <dbReference type="SAM" id="Phobius"/>
    </source>
</evidence>
<accession>A0ABD2PY68</accession>
<evidence type="ECO:0000259" key="2">
    <source>
        <dbReference type="Pfam" id="PF10551"/>
    </source>
</evidence>
<proteinExistence type="predicted"/>
<keyword evidence="4" id="KW-1185">Reference proteome</keyword>
<reference evidence="3 4" key="1">
    <citation type="submission" date="2024-11" db="EMBL/GenBank/DDBJ databases">
        <title>Adaptive evolution of stress response genes in parasites aligns with host niche diversity.</title>
        <authorList>
            <person name="Hahn C."/>
            <person name="Resl P."/>
        </authorList>
    </citation>
    <scope>NUCLEOTIDE SEQUENCE [LARGE SCALE GENOMIC DNA]</scope>
    <source>
        <strain evidence="3">EGGRZ-B1_66</strain>
        <tissue evidence="3">Body</tissue>
    </source>
</reference>
<dbReference type="Pfam" id="PF10551">
    <property type="entry name" value="MULE"/>
    <property type="match status" value="1"/>
</dbReference>
<evidence type="ECO:0000313" key="4">
    <source>
        <dbReference type="Proteomes" id="UP001626550"/>
    </source>
</evidence>
<dbReference type="Proteomes" id="UP001626550">
    <property type="component" value="Unassembled WGS sequence"/>
</dbReference>
<protein>
    <recommendedName>
        <fullName evidence="2">MULE transposase domain-containing protein</fullName>
    </recommendedName>
</protein>
<keyword evidence="1" id="KW-0472">Membrane</keyword>
<gene>
    <name evidence="3" type="ORF">Ciccas_009043</name>
</gene>
<dbReference type="InterPro" id="IPR018289">
    <property type="entry name" value="MULE_transposase_dom"/>
</dbReference>
<keyword evidence="1" id="KW-0812">Transmembrane</keyword>
<feature type="transmembrane region" description="Helical" evidence="1">
    <location>
        <begin position="289"/>
        <end position="312"/>
    </location>
</feature>
<comment type="caution">
    <text evidence="3">The sequence shown here is derived from an EMBL/GenBank/DDBJ whole genome shotgun (WGS) entry which is preliminary data.</text>
</comment>
<sequence length="344" mass="39872">MSSNEVFMEMFNSTDPENLEDLEDKQTVPDFEHIKYRSRINRSISSYCEEDALVIAFRFGAVIQKESVSFTKSTKEDENIQILYTKEMAAAGKHCCNSVLFIDTTEFLVSNTKLTMVIIKCPTGVYPIGMLFHQTERAVVFETFLQSVKEFHQIKHDIIWVSDHSNALLAATKTVFPTCHNWICTWHSKQTNKRNINLCDKLPYDQREYVLKLASVAVTCPHIERAEKALKDLEEIFKKYPRDNGLRPLVTRITKFRNSVMACYRDIMKYGNRCTNNSCESANNWIKRFVFKGIMLYSVWTAIVAIIVRLPVWIRGKAAMKISTMNSDKDVVSYRKYVKGKYLI</sequence>
<feature type="domain" description="MULE transposase" evidence="2">
    <location>
        <begin position="114"/>
        <end position="189"/>
    </location>
</feature>